<proteinExistence type="predicted"/>
<keyword evidence="3" id="KW-1185">Reference proteome</keyword>
<protein>
    <submittedName>
        <fullName evidence="2">Uncharacterized protein</fullName>
    </submittedName>
</protein>
<organism evidence="2 3">
    <name type="scientific">Haliangium ochraceum (strain DSM 14365 / JCM 11303 / SMP-2)</name>
    <dbReference type="NCBI Taxonomy" id="502025"/>
    <lineage>
        <taxon>Bacteria</taxon>
        <taxon>Pseudomonadati</taxon>
        <taxon>Myxococcota</taxon>
        <taxon>Polyangia</taxon>
        <taxon>Haliangiales</taxon>
        <taxon>Kofleriaceae</taxon>
        <taxon>Haliangium</taxon>
    </lineage>
</organism>
<dbReference type="Proteomes" id="UP000001880">
    <property type="component" value="Chromosome"/>
</dbReference>
<accession>D0LJX9</accession>
<dbReference type="AlphaFoldDB" id="D0LJX9"/>
<dbReference type="HOGENOM" id="CLU_2081546_0_0_7"/>
<reference evidence="2 3" key="1">
    <citation type="journal article" date="2010" name="Stand. Genomic Sci.">
        <title>Complete genome sequence of Haliangium ochraceum type strain (SMP-2).</title>
        <authorList>
            <consortium name="US DOE Joint Genome Institute (JGI-PGF)"/>
            <person name="Ivanova N."/>
            <person name="Daum C."/>
            <person name="Lang E."/>
            <person name="Abt B."/>
            <person name="Kopitz M."/>
            <person name="Saunders E."/>
            <person name="Lapidus A."/>
            <person name="Lucas S."/>
            <person name="Glavina Del Rio T."/>
            <person name="Nolan M."/>
            <person name="Tice H."/>
            <person name="Copeland A."/>
            <person name="Cheng J.F."/>
            <person name="Chen F."/>
            <person name="Bruce D."/>
            <person name="Goodwin L."/>
            <person name="Pitluck S."/>
            <person name="Mavromatis K."/>
            <person name="Pati A."/>
            <person name="Mikhailova N."/>
            <person name="Chen A."/>
            <person name="Palaniappan K."/>
            <person name="Land M."/>
            <person name="Hauser L."/>
            <person name="Chang Y.J."/>
            <person name="Jeffries C.D."/>
            <person name="Detter J.C."/>
            <person name="Brettin T."/>
            <person name="Rohde M."/>
            <person name="Goker M."/>
            <person name="Bristow J."/>
            <person name="Markowitz V."/>
            <person name="Eisen J.A."/>
            <person name="Hugenholtz P."/>
            <person name="Kyrpides N.C."/>
            <person name="Klenk H.P."/>
        </authorList>
    </citation>
    <scope>NUCLEOTIDE SEQUENCE [LARGE SCALE GENOMIC DNA]</scope>
    <source>
        <strain evidence="3">DSM 14365 / CIP 107738 / JCM 11303 / AJ 13395 / SMP-2</strain>
    </source>
</reference>
<feature type="region of interest" description="Disordered" evidence="1">
    <location>
        <begin position="91"/>
        <end position="117"/>
    </location>
</feature>
<evidence type="ECO:0000313" key="3">
    <source>
        <dbReference type="Proteomes" id="UP000001880"/>
    </source>
</evidence>
<dbReference type="KEGG" id="hoh:Hoch_6011"/>
<evidence type="ECO:0000313" key="2">
    <source>
        <dbReference type="EMBL" id="ACY18486.1"/>
    </source>
</evidence>
<sequence>MRVDGAGYRILDIAGEGPPLVGVVERRDDGLWLRGEDGARYRLRGPLAKPRIAGPGYKVWVLGRAQPAQTQGAGAELWAQRLGVLAPPWARAESAQAERKTSLEISDGAPTRTGGPQ</sequence>
<name>D0LJX9_HALO1</name>
<dbReference type="EMBL" id="CP001804">
    <property type="protein sequence ID" value="ACY18486.1"/>
    <property type="molecule type" value="Genomic_DNA"/>
</dbReference>
<gene>
    <name evidence="2" type="ordered locus">Hoch_6011</name>
</gene>
<evidence type="ECO:0000256" key="1">
    <source>
        <dbReference type="SAM" id="MobiDB-lite"/>
    </source>
</evidence>